<organism evidence="5 6">
    <name type="scientific">Magnetospirillum aberrantis SpK</name>
    <dbReference type="NCBI Taxonomy" id="908842"/>
    <lineage>
        <taxon>Bacteria</taxon>
        <taxon>Pseudomonadati</taxon>
        <taxon>Pseudomonadota</taxon>
        <taxon>Alphaproteobacteria</taxon>
        <taxon>Rhodospirillales</taxon>
        <taxon>Rhodospirillaceae</taxon>
        <taxon>Magnetospirillum</taxon>
    </lineage>
</organism>
<evidence type="ECO:0000313" key="6">
    <source>
        <dbReference type="Proteomes" id="UP000480684"/>
    </source>
</evidence>
<feature type="region of interest" description="Disordered" evidence="3">
    <location>
        <begin position="1"/>
        <end position="24"/>
    </location>
</feature>
<evidence type="ECO:0000313" key="5">
    <source>
        <dbReference type="EMBL" id="NFV81372.1"/>
    </source>
</evidence>
<dbReference type="Gene3D" id="2.60.40.790">
    <property type="match status" value="1"/>
</dbReference>
<comment type="caution">
    <text evidence="5">The sequence shown here is derived from an EMBL/GenBank/DDBJ whole genome shotgun (WGS) entry which is preliminary data.</text>
</comment>
<evidence type="ECO:0000256" key="2">
    <source>
        <dbReference type="RuleBase" id="RU003616"/>
    </source>
</evidence>
<name>A0A7C9UY66_9PROT</name>
<evidence type="ECO:0000259" key="4">
    <source>
        <dbReference type="PROSITE" id="PS01031"/>
    </source>
</evidence>
<gene>
    <name evidence="5" type="ORF">G4223_14750</name>
</gene>
<dbReference type="Proteomes" id="UP000480684">
    <property type="component" value="Unassembled WGS sequence"/>
</dbReference>
<evidence type="ECO:0000256" key="1">
    <source>
        <dbReference type="PROSITE-ProRule" id="PRU00285"/>
    </source>
</evidence>
<dbReference type="RefSeq" id="WP_163681341.1">
    <property type="nucleotide sequence ID" value="NZ_JAAIYP010000039.1"/>
</dbReference>
<dbReference type="CDD" id="cd06464">
    <property type="entry name" value="ACD_sHsps-like"/>
    <property type="match status" value="1"/>
</dbReference>
<dbReference type="InterPro" id="IPR002068">
    <property type="entry name" value="A-crystallin/Hsp20_dom"/>
</dbReference>
<dbReference type="Pfam" id="PF00011">
    <property type="entry name" value="HSP20"/>
    <property type="match status" value="1"/>
</dbReference>
<keyword evidence="6" id="KW-1185">Reference proteome</keyword>
<proteinExistence type="inferred from homology"/>
<reference evidence="5 6" key="1">
    <citation type="submission" date="2020-02" db="EMBL/GenBank/DDBJ databases">
        <authorList>
            <person name="Dziuba M."/>
            <person name="Kuznetsov B."/>
            <person name="Mardanov A."/>
            <person name="Ravin N."/>
            <person name="Grouzdev D."/>
        </authorList>
    </citation>
    <scope>NUCLEOTIDE SEQUENCE [LARGE SCALE GENOMIC DNA]</scope>
    <source>
        <strain evidence="5 6">SpK</strain>
    </source>
</reference>
<protein>
    <submittedName>
        <fullName evidence="5">Hsp20/alpha crystallin family protein</fullName>
    </submittedName>
</protein>
<sequence>MADKTTIRTDKDATLSSAPPDMATRPLTLRDEVDRLFDAFFPAAFARTAFGLGAWPRLAGDIAPRMNVAESAERYDVSVELPGMDLADVSVGVQGDMLTISGEKKVERADAALHLSERVEGAFARSLRLPDDVDCDAIRADFAKGVLTVTLPRRPADKAARKIEVTTH</sequence>
<dbReference type="AlphaFoldDB" id="A0A7C9UY66"/>
<dbReference type="PROSITE" id="PS01031">
    <property type="entry name" value="SHSP"/>
    <property type="match status" value="1"/>
</dbReference>
<evidence type="ECO:0000256" key="3">
    <source>
        <dbReference type="SAM" id="MobiDB-lite"/>
    </source>
</evidence>
<dbReference type="EMBL" id="JAAIYP010000039">
    <property type="protein sequence ID" value="NFV81372.1"/>
    <property type="molecule type" value="Genomic_DNA"/>
</dbReference>
<dbReference type="InterPro" id="IPR008978">
    <property type="entry name" value="HSP20-like_chaperone"/>
</dbReference>
<feature type="compositionally biased region" description="Basic and acidic residues" evidence="3">
    <location>
        <begin position="1"/>
        <end position="13"/>
    </location>
</feature>
<comment type="similarity">
    <text evidence="1 2">Belongs to the small heat shock protein (HSP20) family.</text>
</comment>
<dbReference type="SUPFAM" id="SSF49764">
    <property type="entry name" value="HSP20-like chaperones"/>
    <property type="match status" value="1"/>
</dbReference>
<dbReference type="InterPro" id="IPR031107">
    <property type="entry name" value="Small_HSP"/>
</dbReference>
<accession>A0A7C9UY66</accession>
<dbReference type="PANTHER" id="PTHR11527">
    <property type="entry name" value="HEAT-SHOCK PROTEIN 20 FAMILY MEMBER"/>
    <property type="match status" value="1"/>
</dbReference>
<feature type="domain" description="SHSP" evidence="4">
    <location>
        <begin position="57"/>
        <end position="168"/>
    </location>
</feature>